<evidence type="ECO:0000256" key="1">
    <source>
        <dbReference type="SAM" id="SignalP"/>
    </source>
</evidence>
<feature type="signal peptide" evidence="1">
    <location>
        <begin position="1"/>
        <end position="24"/>
    </location>
</feature>
<protein>
    <submittedName>
        <fullName evidence="2">PRC-barrel domain-containing protein</fullName>
    </submittedName>
</protein>
<reference evidence="2" key="1">
    <citation type="submission" date="2022-07" db="EMBL/GenBank/DDBJ databases">
        <authorList>
            <person name="Otstavnykh N."/>
            <person name="Isaeva M."/>
            <person name="Bystritskaya E."/>
        </authorList>
    </citation>
    <scope>NUCLEOTIDE SEQUENCE</scope>
    <source>
        <strain evidence="2">10Alg 79</strain>
    </source>
</reference>
<evidence type="ECO:0000313" key="2">
    <source>
        <dbReference type="EMBL" id="MDQ2094967.1"/>
    </source>
</evidence>
<evidence type="ECO:0000313" key="3">
    <source>
        <dbReference type="Proteomes" id="UP001227162"/>
    </source>
</evidence>
<gene>
    <name evidence="2" type="ORF">NOI20_12665</name>
</gene>
<comment type="caution">
    <text evidence="2">The sequence shown here is derived from an EMBL/GenBank/DDBJ whole genome shotgun (WGS) entry which is preliminary data.</text>
</comment>
<dbReference type="EMBL" id="JANFFA010000003">
    <property type="protein sequence ID" value="MDQ2094967.1"/>
    <property type="molecule type" value="Genomic_DNA"/>
</dbReference>
<accession>A0AAJ1UFI1</accession>
<dbReference type="SUPFAM" id="SSF50346">
    <property type="entry name" value="PRC-barrel domain"/>
    <property type="match status" value="1"/>
</dbReference>
<feature type="chain" id="PRO_5042482407" evidence="1">
    <location>
        <begin position="25"/>
        <end position="156"/>
    </location>
</feature>
<dbReference type="Gene3D" id="2.30.30.240">
    <property type="entry name" value="PRC-barrel domain"/>
    <property type="match status" value="1"/>
</dbReference>
<keyword evidence="3" id="KW-1185">Reference proteome</keyword>
<dbReference type="AlphaFoldDB" id="A0AAJ1UFI1"/>
<keyword evidence="1" id="KW-0732">Signal</keyword>
<dbReference type="Proteomes" id="UP001227162">
    <property type="component" value="Unassembled WGS sequence"/>
</dbReference>
<dbReference type="InterPro" id="IPR011033">
    <property type="entry name" value="PRC_barrel-like_sf"/>
</dbReference>
<proteinExistence type="predicted"/>
<organism evidence="2 3">
    <name type="scientific">Rhodalgimonas zhirmunskyi</name>
    <dbReference type="NCBI Taxonomy" id="2964767"/>
    <lineage>
        <taxon>Bacteria</taxon>
        <taxon>Pseudomonadati</taxon>
        <taxon>Pseudomonadota</taxon>
        <taxon>Alphaproteobacteria</taxon>
        <taxon>Rhodobacterales</taxon>
        <taxon>Roseobacteraceae</taxon>
        <taxon>Rhodalgimonas</taxon>
    </lineage>
</organism>
<sequence length="156" mass="16463">MLIKMTALASALSGLVYTSLPAPAPLMAPDAPNEDLQQKIALTLDAGREVPPHALVFERVDVDALMGAPVVDTQERFVGHVAQLMVAENGRIEGLVLGLERGLPSAYKEIAIESEEVDVLRAMAGGYLVKTDDGFAALNNAPEFVPEYESASASGS</sequence>
<reference evidence="2" key="2">
    <citation type="submission" date="2023-04" db="EMBL/GenBank/DDBJ databases">
        <title>'Rhodoalgimonas zhirmunskyi' gen. nov., isolated from a red alga.</title>
        <authorList>
            <person name="Nedashkovskaya O.I."/>
            <person name="Otstavnykh N.Y."/>
            <person name="Bystritskaya E.P."/>
            <person name="Balabanova L.A."/>
            <person name="Isaeva M.P."/>
        </authorList>
    </citation>
    <scope>NUCLEOTIDE SEQUENCE</scope>
    <source>
        <strain evidence="2">10Alg 79</strain>
    </source>
</reference>
<name>A0AAJ1UFI1_9RHOB</name>
<dbReference type="RefSeq" id="WP_317626573.1">
    <property type="nucleotide sequence ID" value="NZ_JANFFA010000003.1"/>
</dbReference>